<feature type="compositionally biased region" description="Basic and acidic residues" evidence="13">
    <location>
        <begin position="357"/>
        <end position="369"/>
    </location>
</feature>
<dbReference type="PANTHER" id="PTHR28629">
    <property type="entry name" value="TRIOKINASE/FMN CYCLASE"/>
    <property type="match status" value="1"/>
</dbReference>
<name>A0A1V8SI77_9PEZI</name>
<evidence type="ECO:0000256" key="9">
    <source>
        <dbReference type="ARBA" id="ARBA00047974"/>
    </source>
</evidence>
<evidence type="ECO:0000256" key="8">
    <source>
        <dbReference type="ARBA" id="ARBA00022840"/>
    </source>
</evidence>
<dbReference type="STRING" id="1507870.A0A1V8SI77"/>
<evidence type="ECO:0000256" key="7">
    <source>
        <dbReference type="ARBA" id="ARBA00022798"/>
    </source>
</evidence>
<dbReference type="UniPathway" id="UPA00617">
    <property type="reaction ID" value="UER00669"/>
</dbReference>
<dbReference type="SUPFAM" id="SSF82549">
    <property type="entry name" value="DAK1/DegV-like"/>
    <property type="match status" value="1"/>
</dbReference>
<dbReference type="NCBIfam" id="TIGR02361">
    <property type="entry name" value="dak_ATP"/>
    <property type="match status" value="1"/>
</dbReference>
<evidence type="ECO:0000256" key="10">
    <source>
        <dbReference type="ARBA" id="ARBA00048898"/>
    </source>
</evidence>
<evidence type="ECO:0000259" key="15">
    <source>
        <dbReference type="PROSITE" id="PS51481"/>
    </source>
</evidence>
<evidence type="ECO:0000256" key="2">
    <source>
        <dbReference type="ARBA" id="ARBA00004778"/>
    </source>
</evidence>
<feature type="domain" description="DhaK" evidence="15">
    <location>
        <begin position="9"/>
        <end position="348"/>
    </location>
</feature>
<comment type="catalytic activity">
    <reaction evidence="10">
        <text>dihydroxyacetone + ATP = dihydroxyacetone phosphate + ADP + H(+)</text>
        <dbReference type="Rhea" id="RHEA:15773"/>
        <dbReference type="ChEBI" id="CHEBI:15378"/>
        <dbReference type="ChEBI" id="CHEBI:16016"/>
        <dbReference type="ChEBI" id="CHEBI:30616"/>
        <dbReference type="ChEBI" id="CHEBI:57642"/>
        <dbReference type="ChEBI" id="CHEBI:456216"/>
        <dbReference type="EC" id="2.7.1.29"/>
    </reaction>
</comment>
<evidence type="ECO:0000256" key="12">
    <source>
        <dbReference type="PIRSR" id="PIRSR612734-2"/>
    </source>
</evidence>
<dbReference type="InterPro" id="IPR050861">
    <property type="entry name" value="Dihydroxyacetone_Kinase"/>
</dbReference>
<comment type="pathway">
    <text evidence="2">Polyol metabolism; glycerol fermentation; glycerone phosphate from glycerol (oxidative route): step 2/2.</text>
</comment>
<dbReference type="SUPFAM" id="SSF101473">
    <property type="entry name" value="DhaL-like"/>
    <property type="match status" value="1"/>
</dbReference>
<dbReference type="FunFam" id="3.30.1180.20:FF:000001">
    <property type="entry name" value="Dihydroxyacetone kinase 1"/>
    <property type="match status" value="1"/>
</dbReference>
<evidence type="ECO:0000313" key="16">
    <source>
        <dbReference type="EMBL" id="OQN98842.1"/>
    </source>
</evidence>
<keyword evidence="8" id="KW-0067">ATP-binding</keyword>
<proteinExistence type="inferred from homology"/>
<dbReference type="EMBL" id="NAJO01000043">
    <property type="protein sequence ID" value="OQN98842.1"/>
    <property type="molecule type" value="Genomic_DNA"/>
</dbReference>
<evidence type="ECO:0008006" key="18">
    <source>
        <dbReference type="Google" id="ProtNLM"/>
    </source>
</evidence>
<gene>
    <name evidence="16" type="ORF">B0A48_15188</name>
</gene>
<keyword evidence="4" id="KW-0808">Transferase</keyword>
<dbReference type="GO" id="GO:0019588">
    <property type="term" value="P:anaerobic glycerol catabolic process"/>
    <property type="evidence" value="ECO:0007669"/>
    <property type="project" value="UniProtKB-UniPathway"/>
</dbReference>
<dbReference type="Gene3D" id="3.40.50.10440">
    <property type="entry name" value="Dihydroxyacetone kinase, domain 1"/>
    <property type="match status" value="1"/>
</dbReference>
<dbReference type="Pfam" id="PF02733">
    <property type="entry name" value="Dak1"/>
    <property type="match status" value="1"/>
</dbReference>
<feature type="region of interest" description="Disordered" evidence="13">
    <location>
        <begin position="357"/>
        <end position="376"/>
    </location>
</feature>
<evidence type="ECO:0000259" key="14">
    <source>
        <dbReference type="PROSITE" id="PS51480"/>
    </source>
</evidence>
<dbReference type="InterPro" id="IPR004007">
    <property type="entry name" value="DhaL_dom"/>
</dbReference>
<keyword evidence="6" id="KW-0418">Kinase</keyword>
<evidence type="ECO:0000256" key="3">
    <source>
        <dbReference type="ARBA" id="ARBA00008757"/>
    </source>
</evidence>
<evidence type="ECO:0000256" key="1">
    <source>
        <dbReference type="ARBA" id="ARBA00003264"/>
    </source>
</evidence>
<dbReference type="OrthoDB" id="1724672at2759"/>
<dbReference type="GO" id="GO:0050354">
    <property type="term" value="F:triokinase activity"/>
    <property type="evidence" value="ECO:0007669"/>
    <property type="project" value="UniProtKB-EC"/>
</dbReference>
<organism evidence="16 17">
    <name type="scientific">Cryoendolithus antarcticus</name>
    <dbReference type="NCBI Taxonomy" id="1507870"/>
    <lineage>
        <taxon>Eukaryota</taxon>
        <taxon>Fungi</taxon>
        <taxon>Dikarya</taxon>
        <taxon>Ascomycota</taxon>
        <taxon>Pezizomycotina</taxon>
        <taxon>Dothideomycetes</taxon>
        <taxon>Dothideomycetidae</taxon>
        <taxon>Cladosporiales</taxon>
        <taxon>Cladosporiaceae</taxon>
        <taxon>Cryoendolithus</taxon>
    </lineage>
</organism>
<comment type="function">
    <text evidence="1">Catalyzes both the phosphorylation of dihydroxyacetone and of glyceraldehyde.</text>
</comment>
<protein>
    <recommendedName>
        <fullName evidence="18">Dihydroxyacetone kinase</fullName>
    </recommendedName>
</protein>
<keyword evidence="17" id="KW-1185">Reference proteome</keyword>
<dbReference type="InterPro" id="IPR012734">
    <property type="entry name" value="DhaK_ATP"/>
</dbReference>
<dbReference type="InterPro" id="IPR004006">
    <property type="entry name" value="DhaK_dom"/>
</dbReference>
<comment type="catalytic activity">
    <reaction evidence="9">
        <text>D-glyceraldehyde + ATP = D-glyceraldehyde 3-phosphate + ADP + H(+)</text>
        <dbReference type="Rhea" id="RHEA:13941"/>
        <dbReference type="ChEBI" id="CHEBI:15378"/>
        <dbReference type="ChEBI" id="CHEBI:17378"/>
        <dbReference type="ChEBI" id="CHEBI:30616"/>
        <dbReference type="ChEBI" id="CHEBI:59776"/>
        <dbReference type="ChEBI" id="CHEBI:456216"/>
        <dbReference type="EC" id="2.7.1.28"/>
    </reaction>
</comment>
<keyword evidence="5" id="KW-0547">Nucleotide-binding</keyword>
<dbReference type="PROSITE" id="PS51480">
    <property type="entry name" value="DHAL"/>
    <property type="match status" value="1"/>
</dbReference>
<keyword evidence="7" id="KW-0319">Glycerol metabolism</keyword>
<comment type="caution">
    <text evidence="16">The sequence shown here is derived from an EMBL/GenBank/DDBJ whole genome shotgun (WGS) entry which is preliminary data.</text>
</comment>
<evidence type="ECO:0000256" key="5">
    <source>
        <dbReference type="ARBA" id="ARBA00022741"/>
    </source>
</evidence>
<dbReference type="PANTHER" id="PTHR28629:SF1">
    <property type="entry name" value="YALI0F01606P"/>
    <property type="match status" value="1"/>
</dbReference>
<dbReference type="Proteomes" id="UP000192596">
    <property type="component" value="Unassembled WGS sequence"/>
</dbReference>
<sequence length="589" mass="62450">MSTKHFFPATEGVVVLGLESLVSRNSHLALDAPAKVVYDKTHSPSRVSVISGGGSGHEPAWSGYVGDGMLAAAVNGEVFASPSAKQIMAAIEHVPSEVGIILCITNYTGDNLHFGLAREKALGRGGRVEILRMTDDVALGRKQTENLGRRGLAGNMFVLKLCGSASHAGYDFDTCYNIGQSVNDNCVTVGSSLDHCHIPGREHHRSIPDDTYVLGMGIHNEPGLHEIAPMPKVDDLVADMLKYCLDPSDKDRAFVDFKPDDIVLLLINNFGGMSNFELEALTSTVRRNLNKDWKITPTREYTSCFETSLNAPGWSLSLLNVSGIERATKTPVSQLLELLDSDTRAPAWPKNGYREAKEAKQSAHTDKLAGADAAAGPKVDPATTEIALRKACDAAIKAEPDITKWDIQMGDGDCGEAVVGMCQGVLKKLDAGLCKDGALFHILDEVDEAVEEIGGTLGAIIAIVVAGFTTQLRHLFAQGDAKAQLDGKIMGKAAGGALRNLMGYTSAAVGGRTVMDTLIPFCEAFEKDGDFAEAVKAGDAGAKSTAGMKAKFGRATYVGEQAESMDMPPDPGAMAAAIFLEGLLSGLPQ</sequence>
<dbReference type="InParanoid" id="A0A1V8SI77"/>
<dbReference type="GO" id="GO:0004371">
    <property type="term" value="F:glycerone kinase activity"/>
    <property type="evidence" value="ECO:0007669"/>
    <property type="project" value="UniProtKB-EC"/>
</dbReference>
<dbReference type="Gene3D" id="3.30.1180.20">
    <property type="entry name" value="Dihydroxyacetone kinase, domain 2"/>
    <property type="match status" value="1"/>
</dbReference>
<dbReference type="SMART" id="SM01120">
    <property type="entry name" value="Dak2"/>
    <property type="match status" value="1"/>
</dbReference>
<feature type="domain" description="DhaL" evidence="14">
    <location>
        <begin position="382"/>
        <end position="585"/>
    </location>
</feature>
<dbReference type="Pfam" id="PF02734">
    <property type="entry name" value="Dak2"/>
    <property type="match status" value="1"/>
</dbReference>
<dbReference type="PROSITE" id="PS51481">
    <property type="entry name" value="DHAK"/>
    <property type="match status" value="1"/>
</dbReference>
<dbReference type="GO" id="GO:0005829">
    <property type="term" value="C:cytosol"/>
    <property type="evidence" value="ECO:0007669"/>
    <property type="project" value="TreeGrafter"/>
</dbReference>
<evidence type="ECO:0000256" key="6">
    <source>
        <dbReference type="ARBA" id="ARBA00022777"/>
    </source>
</evidence>
<dbReference type="InterPro" id="IPR036117">
    <property type="entry name" value="DhaL_dom_sf"/>
</dbReference>
<comment type="similarity">
    <text evidence="3">Belongs to the dihydroxyacetone kinase (DAK) family.</text>
</comment>
<evidence type="ECO:0000256" key="11">
    <source>
        <dbReference type="PIRSR" id="PIRSR612734-1"/>
    </source>
</evidence>
<dbReference type="GO" id="GO:0005524">
    <property type="term" value="F:ATP binding"/>
    <property type="evidence" value="ECO:0007669"/>
    <property type="project" value="UniProtKB-KW"/>
</dbReference>
<dbReference type="FunFam" id="3.40.50.10440:FF:000001">
    <property type="entry name" value="Dihydroxyacetone kinase, DhaK subunit"/>
    <property type="match status" value="1"/>
</dbReference>
<dbReference type="AlphaFoldDB" id="A0A1V8SI77"/>
<evidence type="ECO:0000256" key="13">
    <source>
        <dbReference type="SAM" id="MobiDB-lite"/>
    </source>
</evidence>
<accession>A0A1V8SI77</accession>
<feature type="active site" description="Tele-hemiaminal-histidine intermediate" evidence="11">
    <location>
        <position position="219"/>
    </location>
</feature>
<feature type="binding site" evidence="12">
    <location>
        <begin position="54"/>
        <end position="57"/>
    </location>
    <ligand>
        <name>substrate</name>
    </ligand>
</feature>
<evidence type="ECO:0000313" key="17">
    <source>
        <dbReference type="Proteomes" id="UP000192596"/>
    </source>
</evidence>
<evidence type="ECO:0000256" key="4">
    <source>
        <dbReference type="ARBA" id="ARBA00022679"/>
    </source>
</evidence>
<feature type="binding site" evidence="12">
    <location>
        <position position="110"/>
    </location>
    <ligand>
        <name>substrate</name>
    </ligand>
</feature>
<reference evidence="17" key="1">
    <citation type="submission" date="2017-03" db="EMBL/GenBank/DDBJ databases">
        <title>Genomes of endolithic fungi from Antarctica.</title>
        <authorList>
            <person name="Coleine C."/>
            <person name="Masonjones S."/>
            <person name="Stajich J.E."/>
        </authorList>
    </citation>
    <scope>NUCLEOTIDE SEQUENCE [LARGE SCALE GENOMIC DNA]</scope>
    <source>
        <strain evidence="17">CCFEE 5527</strain>
    </source>
</reference>
<dbReference type="Gene3D" id="1.25.40.340">
    <property type="match status" value="1"/>
</dbReference>